<dbReference type="InterPro" id="IPR039564">
    <property type="entry name" value="Peptidase_C39-like"/>
</dbReference>
<evidence type="ECO:0000313" key="3">
    <source>
        <dbReference type="EMBL" id="KEQ57398.1"/>
    </source>
</evidence>
<evidence type="ECO:0000259" key="2">
    <source>
        <dbReference type="Pfam" id="PF13529"/>
    </source>
</evidence>
<gene>
    <name evidence="3" type="primary">ycf3</name>
    <name evidence="3" type="ORF">AAA799N04_00075</name>
</gene>
<keyword evidence="1" id="KW-0802">TPR repeat</keyword>
<dbReference type="InterPro" id="IPR019734">
    <property type="entry name" value="TPR_rpt"/>
</dbReference>
<feature type="repeat" description="TPR" evidence="1">
    <location>
        <begin position="239"/>
        <end position="272"/>
    </location>
</feature>
<dbReference type="PROSITE" id="PS50293">
    <property type="entry name" value="TPR_REGION"/>
    <property type="match status" value="1"/>
</dbReference>
<dbReference type="EMBL" id="JOKN01000001">
    <property type="protein sequence ID" value="KEQ57398.1"/>
    <property type="molecule type" value="Genomic_DNA"/>
</dbReference>
<dbReference type="PANTHER" id="PTHR12558">
    <property type="entry name" value="CELL DIVISION CYCLE 16,23,27"/>
    <property type="match status" value="1"/>
</dbReference>
<comment type="caution">
    <text evidence="3">The sequence shown here is derived from an EMBL/GenBank/DDBJ whole genome shotgun (WGS) entry which is preliminary data.</text>
</comment>
<dbReference type="Proteomes" id="UP000028059">
    <property type="component" value="Unassembled WGS sequence"/>
</dbReference>
<name>A0A081RQC5_9ARCH</name>
<dbReference type="Pfam" id="PF00515">
    <property type="entry name" value="TPR_1"/>
    <property type="match status" value="1"/>
</dbReference>
<dbReference type="SMR" id="A0A081RQC5"/>
<feature type="domain" description="Peptidase C39-like" evidence="2">
    <location>
        <begin position="14"/>
        <end position="116"/>
    </location>
</feature>
<dbReference type="Pfam" id="PF13181">
    <property type="entry name" value="TPR_8"/>
    <property type="match status" value="1"/>
</dbReference>
<keyword evidence="4" id="KW-1185">Reference proteome</keyword>
<sequence>MEQEGHELLLPLVEEENICLPLPVNVVSKYWNIDLPMAEAIETAKKYAGFNGSILIEGIESAERHGLICKIVHSSMDELKKIIDSGVPLIVILPGIPEVTQHASIITGYNDEEKTILHYIQTGNKEGEMQEGAIPENIFEKEWSEEGKLMIILAPEDIVSSIKLENDSFNKSNRLCFESERQSILKNHSEAITSLKQALELNQNNSTALHLLGTIMNEQKSSECINFYEKCLELNDRSYLTYNGLGNFYLKTNDFKKAEDCYTKAIEINPKRSAKIYKNRAYLREQQNKNSDAKDDLKNYLKYFPKAPDRGVIEQTIHEL</sequence>
<evidence type="ECO:0000256" key="1">
    <source>
        <dbReference type="PROSITE-ProRule" id="PRU00339"/>
    </source>
</evidence>
<dbReference type="PATRIC" id="fig|1502293.3.peg.75"/>
<dbReference type="PROSITE" id="PS50005">
    <property type="entry name" value="TPR"/>
    <property type="match status" value="1"/>
</dbReference>
<dbReference type="AlphaFoldDB" id="A0A081RQC5"/>
<dbReference type="InterPro" id="IPR011990">
    <property type="entry name" value="TPR-like_helical_dom_sf"/>
</dbReference>
<evidence type="ECO:0000313" key="4">
    <source>
        <dbReference type="Proteomes" id="UP000028059"/>
    </source>
</evidence>
<dbReference type="PANTHER" id="PTHR12558:SF13">
    <property type="entry name" value="CELL DIVISION CYCLE PROTEIN 27 HOMOLOG"/>
    <property type="match status" value="1"/>
</dbReference>
<reference evidence="3 4" key="1">
    <citation type="submission" date="2014-06" db="EMBL/GenBank/DDBJ databases">
        <authorList>
            <person name="Ngugi D.K."/>
            <person name="Blom J."/>
            <person name="Alam I."/>
            <person name="Rashid M."/>
            <person name="Ba Alawi W."/>
            <person name="Zhang G."/>
            <person name="Hikmawan T."/>
            <person name="Guan Y."/>
            <person name="Antunes A."/>
            <person name="Siam R."/>
            <person name="ElDorry H."/>
            <person name="Bajic V."/>
            <person name="Stingl U."/>
        </authorList>
    </citation>
    <scope>NUCLEOTIDE SEQUENCE [LARGE SCALE GENOMIC DNA]</scope>
    <source>
        <strain evidence="3">SCGC AAA799-N04</strain>
    </source>
</reference>
<dbReference type="SMART" id="SM00028">
    <property type="entry name" value="TPR"/>
    <property type="match status" value="4"/>
</dbReference>
<dbReference type="Pfam" id="PF13529">
    <property type="entry name" value="Peptidase_C39_2"/>
    <property type="match status" value="1"/>
</dbReference>
<proteinExistence type="predicted"/>
<dbReference type="SUPFAM" id="SSF48452">
    <property type="entry name" value="TPR-like"/>
    <property type="match status" value="1"/>
</dbReference>
<organism evidence="3 4">
    <name type="scientific">Marine Group I thaumarchaeote SCGC AAA799-N04</name>
    <dbReference type="NCBI Taxonomy" id="1502293"/>
    <lineage>
        <taxon>Archaea</taxon>
        <taxon>Nitrososphaerota</taxon>
        <taxon>Marine Group I</taxon>
    </lineage>
</organism>
<dbReference type="Gene3D" id="1.25.40.10">
    <property type="entry name" value="Tetratricopeptide repeat domain"/>
    <property type="match status" value="1"/>
</dbReference>
<protein>
    <submittedName>
        <fullName evidence="3">Photosystem I assembly protein ycf3</fullName>
    </submittedName>
</protein>
<accession>A0A081RQC5</accession>